<dbReference type="OrthoDB" id="10253954at2759"/>
<accession>A0A177B4I2</accession>
<name>A0A177B4I2_9BILA</name>
<comment type="caution">
    <text evidence="1">The sequence shown here is derived from an EMBL/GenBank/DDBJ whole genome shotgun (WGS) entry which is preliminary data.</text>
</comment>
<dbReference type="Proteomes" id="UP000078046">
    <property type="component" value="Unassembled WGS sequence"/>
</dbReference>
<proteinExistence type="predicted"/>
<dbReference type="Gene3D" id="1.25.10.10">
    <property type="entry name" value="Leucine-rich Repeat Variant"/>
    <property type="match status" value="1"/>
</dbReference>
<feature type="non-terminal residue" evidence="1">
    <location>
        <position position="261"/>
    </location>
</feature>
<protein>
    <submittedName>
        <fullName evidence="1">Uncharacterized protein</fullName>
    </submittedName>
</protein>
<keyword evidence="2" id="KW-1185">Reference proteome</keyword>
<dbReference type="EMBL" id="LWCA01000320">
    <property type="protein sequence ID" value="OAF69199.1"/>
    <property type="molecule type" value="Genomic_DNA"/>
</dbReference>
<dbReference type="InterPro" id="IPR016024">
    <property type="entry name" value="ARM-type_fold"/>
</dbReference>
<dbReference type="InterPro" id="IPR011989">
    <property type="entry name" value="ARM-like"/>
</dbReference>
<organism evidence="1 2">
    <name type="scientific">Intoshia linei</name>
    <dbReference type="NCBI Taxonomy" id="1819745"/>
    <lineage>
        <taxon>Eukaryota</taxon>
        <taxon>Metazoa</taxon>
        <taxon>Spiralia</taxon>
        <taxon>Lophotrochozoa</taxon>
        <taxon>Mesozoa</taxon>
        <taxon>Orthonectida</taxon>
        <taxon>Rhopaluridae</taxon>
        <taxon>Intoshia</taxon>
    </lineage>
</organism>
<reference evidence="1 2" key="1">
    <citation type="submission" date="2016-04" db="EMBL/GenBank/DDBJ databases">
        <title>The genome of Intoshia linei affirms orthonectids as highly simplified spiralians.</title>
        <authorList>
            <person name="Mikhailov K.V."/>
            <person name="Slusarev G.S."/>
            <person name="Nikitin M.A."/>
            <person name="Logacheva M.D."/>
            <person name="Penin A."/>
            <person name="Aleoshin V."/>
            <person name="Panchin Y.V."/>
        </authorList>
    </citation>
    <scope>NUCLEOTIDE SEQUENCE [LARGE SCALE GENOMIC DNA]</scope>
    <source>
        <strain evidence="1">Intl2013</strain>
        <tissue evidence="1">Whole animal</tissue>
    </source>
</reference>
<dbReference type="AlphaFoldDB" id="A0A177B4I2"/>
<gene>
    <name evidence="1" type="ORF">A3Q56_03065</name>
</gene>
<evidence type="ECO:0000313" key="1">
    <source>
        <dbReference type="EMBL" id="OAF69199.1"/>
    </source>
</evidence>
<evidence type="ECO:0000313" key="2">
    <source>
        <dbReference type="Proteomes" id="UP000078046"/>
    </source>
</evidence>
<dbReference type="SUPFAM" id="SSF48371">
    <property type="entry name" value="ARM repeat"/>
    <property type="match status" value="1"/>
</dbReference>
<sequence length="261" mass="29580">MEISELNEDYFYKICNQSCDALERLIYDIHTCKSETVERILNFHESEKLLYTFFTLLSHENERFSGNAAYIIGTLCENKNGTEKIINLLSKEKKNESLLYKIAQLLHSNDMEIIMNSCGAIATIAESEVGRNYILSNAYTDECIDMLVNIVDRTDNNWAVSNAFLVIARISITYNGCNYILNHKSIESIIMSIYNYLKCDKFGMGMNCAFIIGRFADVSNGIEKIMGCINLNKVIEKLFNMLLETFGGCSKNACFAISVIA</sequence>